<evidence type="ECO:0000259" key="8">
    <source>
        <dbReference type="Pfam" id="PF04239"/>
    </source>
</evidence>
<protein>
    <submittedName>
        <fullName evidence="10">Uncharacterized membrane protein YcaP, DUF421 family</fullName>
    </submittedName>
</protein>
<feature type="domain" description="YetF C-terminal" evidence="8">
    <location>
        <begin position="83"/>
        <end position="218"/>
    </location>
</feature>
<dbReference type="OrthoDB" id="1076133at2"/>
<dbReference type="AlphaFoldDB" id="A0A1G8BZN0"/>
<evidence type="ECO:0000256" key="2">
    <source>
        <dbReference type="ARBA" id="ARBA00006448"/>
    </source>
</evidence>
<keyword evidence="11" id="KW-1185">Reference proteome</keyword>
<dbReference type="InterPro" id="IPR023090">
    <property type="entry name" value="UPF0702_alpha/beta_dom_sf"/>
</dbReference>
<keyword evidence="3" id="KW-1003">Cell membrane</keyword>
<evidence type="ECO:0000256" key="5">
    <source>
        <dbReference type="ARBA" id="ARBA00022989"/>
    </source>
</evidence>
<evidence type="ECO:0000259" key="9">
    <source>
        <dbReference type="Pfam" id="PF20730"/>
    </source>
</evidence>
<dbReference type="PANTHER" id="PTHR34582:SF5">
    <property type="entry name" value="UPF0702 TRANSMEMBRANE PROTEIN YETF"/>
    <property type="match status" value="1"/>
</dbReference>
<keyword evidence="5 7" id="KW-1133">Transmembrane helix</keyword>
<evidence type="ECO:0000256" key="6">
    <source>
        <dbReference type="ARBA" id="ARBA00023136"/>
    </source>
</evidence>
<feature type="domain" description="YetF-like N-terminal transmembrane" evidence="9">
    <location>
        <begin position="7"/>
        <end position="80"/>
    </location>
</feature>
<evidence type="ECO:0000256" key="7">
    <source>
        <dbReference type="SAM" id="Phobius"/>
    </source>
</evidence>
<dbReference type="Pfam" id="PF20730">
    <property type="entry name" value="YetF_N"/>
    <property type="match status" value="1"/>
</dbReference>
<evidence type="ECO:0000313" key="10">
    <source>
        <dbReference type="EMBL" id="SDH38160.1"/>
    </source>
</evidence>
<organism evidence="10 11">
    <name type="scientific">Alteribacillus bidgolensis</name>
    <dbReference type="NCBI Taxonomy" id="930129"/>
    <lineage>
        <taxon>Bacteria</taxon>
        <taxon>Bacillati</taxon>
        <taxon>Bacillota</taxon>
        <taxon>Bacilli</taxon>
        <taxon>Bacillales</taxon>
        <taxon>Bacillaceae</taxon>
        <taxon>Alteribacillus</taxon>
    </lineage>
</organism>
<comment type="subcellular location">
    <subcellularLocation>
        <location evidence="1">Cell membrane</location>
        <topology evidence="1">Multi-pass membrane protein</topology>
    </subcellularLocation>
</comment>
<dbReference type="Proteomes" id="UP000199017">
    <property type="component" value="Unassembled WGS sequence"/>
</dbReference>
<dbReference type="Gene3D" id="3.30.240.20">
    <property type="entry name" value="bsu07140 like domains"/>
    <property type="match status" value="2"/>
</dbReference>
<feature type="transmembrane region" description="Helical" evidence="7">
    <location>
        <begin position="61"/>
        <end position="81"/>
    </location>
</feature>
<reference evidence="10 11" key="1">
    <citation type="submission" date="2016-10" db="EMBL/GenBank/DDBJ databases">
        <authorList>
            <person name="de Groot N.N."/>
        </authorList>
    </citation>
    <scope>NUCLEOTIDE SEQUENCE [LARGE SCALE GENOMIC DNA]</scope>
    <source>
        <strain evidence="11">P4B,CCM 7963,CECT 7998,DSM 25260,IBRC-M 10614,KCTC 13821</strain>
    </source>
</reference>
<feature type="transmembrane region" description="Helical" evidence="7">
    <location>
        <begin position="6"/>
        <end position="26"/>
    </location>
</feature>
<evidence type="ECO:0000256" key="1">
    <source>
        <dbReference type="ARBA" id="ARBA00004651"/>
    </source>
</evidence>
<gene>
    <name evidence="10" type="ORF">SAMN05216352_101125</name>
</gene>
<evidence type="ECO:0000313" key="11">
    <source>
        <dbReference type="Proteomes" id="UP000199017"/>
    </source>
</evidence>
<proteinExistence type="inferred from homology"/>
<dbReference type="InterPro" id="IPR007353">
    <property type="entry name" value="DUF421"/>
</dbReference>
<comment type="similarity">
    <text evidence="2">Belongs to the UPF0702 family.</text>
</comment>
<evidence type="ECO:0000256" key="4">
    <source>
        <dbReference type="ARBA" id="ARBA00022692"/>
    </source>
</evidence>
<evidence type="ECO:0000256" key="3">
    <source>
        <dbReference type="ARBA" id="ARBA00022475"/>
    </source>
</evidence>
<accession>A0A1G8BZN0</accession>
<dbReference type="InterPro" id="IPR048454">
    <property type="entry name" value="YetF_N"/>
</dbReference>
<dbReference type="GO" id="GO:0005886">
    <property type="term" value="C:plasma membrane"/>
    <property type="evidence" value="ECO:0007669"/>
    <property type="project" value="UniProtKB-SubCell"/>
</dbReference>
<name>A0A1G8BZN0_9BACI</name>
<keyword evidence="6 7" id="KW-0472">Membrane</keyword>
<dbReference type="PANTHER" id="PTHR34582">
    <property type="entry name" value="UPF0702 TRANSMEMBRANE PROTEIN YCAP"/>
    <property type="match status" value="1"/>
</dbReference>
<dbReference type="RefSeq" id="WP_091579468.1">
    <property type="nucleotide sequence ID" value="NZ_FNDU01000001.1"/>
</dbReference>
<sequence>MQSTNFLHLTFELIIGFFALLLITKILGKTQINQLRPFDFISALVLGELVGNAIYDQEIGLHYVLYAIVLWTLLIGTIETITQKQKKTRSLLEGKPSIVIREGKLDYEALKKNKLDLNQLQHLLRDREVFSLQDVHYAILEANGTVSVLKTSEASTPTNGQWMTDPPPQPELPLALILDGEWIEDNIIETSVSKEQILQHIYARNIPDINRILYAEWNGSFPLFIQTYDS</sequence>
<keyword evidence="4 7" id="KW-0812">Transmembrane</keyword>
<dbReference type="STRING" id="930129.SAMN05216352_101125"/>
<dbReference type="EMBL" id="FNDU01000001">
    <property type="protein sequence ID" value="SDH38160.1"/>
    <property type="molecule type" value="Genomic_DNA"/>
</dbReference>
<dbReference type="Pfam" id="PF04239">
    <property type="entry name" value="DUF421"/>
    <property type="match status" value="1"/>
</dbReference>